<evidence type="ECO:0000256" key="1">
    <source>
        <dbReference type="ARBA" id="ARBA00023125"/>
    </source>
</evidence>
<reference evidence="3 4" key="2">
    <citation type="journal article" date="2016" name="PeerJ">
        <title>Analysis of five complete genome sequences for members of the class Peribacteria in the recently recognized Peregrinibacteria bacterial phylum.</title>
        <authorList>
            <person name="Anantharaman K."/>
            <person name="Brown C.T."/>
            <person name="Burstein D."/>
            <person name="Castelle C.J."/>
            <person name="Probst A.J."/>
            <person name="Thomas B.C."/>
            <person name="Williams K.H."/>
            <person name="Banfield J.F."/>
        </authorList>
    </citation>
    <scope>NUCLEOTIDE SEQUENCE [LARGE SCALE GENOMIC DNA]</scope>
    <source>
        <strain evidence="3">RIFOXYD1_FULL_PER-ii_59_16</strain>
    </source>
</reference>
<dbReference type="EMBL" id="CP013065">
    <property type="protein sequence ID" value="ALM13742.1"/>
    <property type="molecule type" value="Genomic_DNA"/>
</dbReference>
<dbReference type="InterPro" id="IPR001387">
    <property type="entry name" value="Cro/C1-type_HTH"/>
</dbReference>
<evidence type="ECO:0000313" key="4">
    <source>
        <dbReference type="Proteomes" id="UP000069135"/>
    </source>
</evidence>
<accession>A0A0S1SKN5</accession>
<evidence type="ECO:0000313" key="3">
    <source>
        <dbReference type="EMBL" id="ALM13742.1"/>
    </source>
</evidence>
<dbReference type="PANTHER" id="PTHR46558">
    <property type="entry name" value="TRACRIPTIONAL REGULATORY PROTEIN-RELATED-RELATED"/>
    <property type="match status" value="1"/>
</dbReference>
<dbReference type="PANTHER" id="PTHR46558:SF4">
    <property type="entry name" value="DNA-BIDING PHAGE PROTEIN"/>
    <property type="match status" value="1"/>
</dbReference>
<protein>
    <submittedName>
        <fullName evidence="3">Putative transcriptional regulator</fullName>
    </submittedName>
</protein>
<dbReference type="PROSITE" id="PS50943">
    <property type="entry name" value="HTH_CROC1"/>
    <property type="match status" value="1"/>
</dbReference>
<accession>A0A0S1SP21</accession>
<dbReference type="KEGG" id="prf:PeribacterA2_1080"/>
<dbReference type="SMART" id="SM00530">
    <property type="entry name" value="HTH_XRE"/>
    <property type="match status" value="1"/>
</dbReference>
<dbReference type="STRING" id="1735162.PeribacterB2_1082"/>
<dbReference type="CDD" id="cd00093">
    <property type="entry name" value="HTH_XRE"/>
    <property type="match status" value="1"/>
</dbReference>
<dbReference type="Proteomes" id="UP000069135">
    <property type="component" value="Chromosome"/>
</dbReference>
<name>A0A0S1SZG1_9BACT</name>
<dbReference type="AlphaFoldDB" id="A0A0S1SZG1"/>
<reference evidence="4" key="1">
    <citation type="submission" date="2015-10" db="EMBL/GenBank/DDBJ databases">
        <title>Analysis of five complete genome sequences for members of the class Peribacteria in the recently recognized Peregrinibacteria bacterial phylum.</title>
        <authorList>
            <person name="Anantharaman K."/>
            <person name="Brown C.T."/>
            <person name="Burstein D."/>
            <person name="Castelle C.J."/>
            <person name="Probst A.J."/>
            <person name="Thomas B.C."/>
            <person name="Williams K.H."/>
            <person name="Banfield J.F."/>
        </authorList>
    </citation>
    <scope>NUCLEOTIDE SEQUENCE [LARGE SCALE GENOMIC DNA]</scope>
</reference>
<keyword evidence="1" id="KW-0238">DNA-binding</keyword>
<dbReference type="InterPro" id="IPR010982">
    <property type="entry name" value="Lambda_DNA-bd_dom_sf"/>
</dbReference>
<evidence type="ECO:0000259" key="2">
    <source>
        <dbReference type="PROSITE" id="PS50943"/>
    </source>
</evidence>
<dbReference type="Pfam" id="PF01381">
    <property type="entry name" value="HTH_3"/>
    <property type="match status" value="1"/>
</dbReference>
<accession>A0A0S1ST36</accession>
<dbReference type="Gene3D" id="1.10.260.40">
    <property type="entry name" value="lambda repressor-like DNA-binding domains"/>
    <property type="match status" value="1"/>
</dbReference>
<gene>
    <name evidence="3" type="ORF">PeribacterD1_1080</name>
</gene>
<accession>A0A0S1SPS0</accession>
<proteinExistence type="predicted"/>
<feature type="domain" description="HTH cro/C1-type" evidence="2">
    <location>
        <begin position="10"/>
        <end position="64"/>
    </location>
</feature>
<organism evidence="3 4">
    <name type="scientific">Candidatus Peribacter riflensis</name>
    <dbReference type="NCBI Taxonomy" id="1735162"/>
    <lineage>
        <taxon>Bacteria</taxon>
        <taxon>Candidatus Peregrinibacteriota</taxon>
        <taxon>Candidatus Peribacteria</taxon>
        <taxon>Candidatus Peribacterales</taxon>
        <taxon>Candidatus Peribacteraceae</taxon>
        <taxon>Candidatus Peribacter</taxon>
    </lineage>
</organism>
<sequence length="74" mass="8156">MSSVALKNCIRRLRFEKNMTQEELALRTGVSRQTIMSIERGQTNPSVLLAYKIAAALSTSVVEVFQMEGALAPV</sequence>
<accession>A0A0S1SZG1</accession>
<dbReference type="PATRIC" id="fig|1735161.3.peg.1058"/>
<dbReference type="GO" id="GO:0003677">
    <property type="term" value="F:DNA binding"/>
    <property type="evidence" value="ECO:0007669"/>
    <property type="project" value="UniProtKB-KW"/>
</dbReference>
<dbReference type="SUPFAM" id="SSF47413">
    <property type="entry name" value="lambda repressor-like DNA-binding domains"/>
    <property type="match status" value="1"/>
</dbReference>